<evidence type="ECO:0000256" key="3">
    <source>
        <dbReference type="ARBA" id="ARBA00022692"/>
    </source>
</evidence>
<evidence type="ECO:0000313" key="8">
    <source>
        <dbReference type="EMBL" id="MFC3711474.1"/>
    </source>
</evidence>
<accession>A0ABV7X828</accession>
<keyword evidence="2" id="KW-1003">Cell membrane</keyword>
<dbReference type="PANTHER" id="PTHR33885:SF3">
    <property type="entry name" value="PHAGE SHOCK PROTEIN C"/>
    <property type="match status" value="1"/>
</dbReference>
<evidence type="ECO:0000256" key="2">
    <source>
        <dbReference type="ARBA" id="ARBA00022475"/>
    </source>
</evidence>
<gene>
    <name evidence="8" type="primary">pspC</name>
    <name evidence="8" type="ORF">ACFOMD_02760</name>
</gene>
<dbReference type="RefSeq" id="WP_380856446.1">
    <property type="nucleotide sequence ID" value="NZ_JBHRXV010000001.1"/>
</dbReference>
<comment type="subcellular location">
    <subcellularLocation>
        <location evidence="1">Cell membrane</location>
        <topology evidence="1">Single-pass membrane protein</topology>
    </subcellularLocation>
</comment>
<name>A0ABV7X828_9SPHN</name>
<keyword evidence="9" id="KW-1185">Reference proteome</keyword>
<proteinExistence type="predicted"/>
<evidence type="ECO:0000256" key="1">
    <source>
        <dbReference type="ARBA" id="ARBA00004162"/>
    </source>
</evidence>
<reference evidence="9" key="1">
    <citation type="journal article" date="2019" name="Int. J. Syst. Evol. Microbiol.">
        <title>The Global Catalogue of Microorganisms (GCM) 10K type strain sequencing project: providing services to taxonomists for standard genome sequencing and annotation.</title>
        <authorList>
            <consortium name="The Broad Institute Genomics Platform"/>
            <consortium name="The Broad Institute Genome Sequencing Center for Infectious Disease"/>
            <person name="Wu L."/>
            <person name="Ma J."/>
        </authorList>
    </citation>
    <scope>NUCLEOTIDE SEQUENCE [LARGE SCALE GENOMIC DNA]</scope>
    <source>
        <strain evidence="9">KCTC 42644</strain>
    </source>
</reference>
<evidence type="ECO:0000313" key="9">
    <source>
        <dbReference type="Proteomes" id="UP001595615"/>
    </source>
</evidence>
<feature type="transmembrane region" description="Helical" evidence="6">
    <location>
        <begin position="37"/>
        <end position="61"/>
    </location>
</feature>
<organism evidence="8 9">
    <name type="scientific">Sphingoaurantiacus capsulatus</name>
    <dbReference type="NCBI Taxonomy" id="1771310"/>
    <lineage>
        <taxon>Bacteria</taxon>
        <taxon>Pseudomonadati</taxon>
        <taxon>Pseudomonadota</taxon>
        <taxon>Alphaproteobacteria</taxon>
        <taxon>Sphingomonadales</taxon>
        <taxon>Sphingosinicellaceae</taxon>
        <taxon>Sphingoaurantiacus</taxon>
    </lineage>
</organism>
<evidence type="ECO:0000256" key="4">
    <source>
        <dbReference type="ARBA" id="ARBA00022989"/>
    </source>
</evidence>
<dbReference type="InterPro" id="IPR007168">
    <property type="entry name" value="Phageshock_PspC_N"/>
</dbReference>
<keyword evidence="5 6" id="KW-0472">Membrane</keyword>
<sequence>MSARRTSFYLDKRNAKFLGVCAGIADYTGVDITIVRILTALGVWFSGGSLLVAYFITAWIANSKPYALYDQDADTKKFWQNARVAPQRTIRDVNSSFRDVDRRLRDIEGYVTSSNRRLASEIDNLR</sequence>
<dbReference type="EMBL" id="JBHRXV010000001">
    <property type="protein sequence ID" value="MFC3711474.1"/>
    <property type="molecule type" value="Genomic_DNA"/>
</dbReference>
<evidence type="ECO:0000256" key="6">
    <source>
        <dbReference type="SAM" id="Phobius"/>
    </source>
</evidence>
<dbReference type="InterPro" id="IPR052027">
    <property type="entry name" value="PspC"/>
</dbReference>
<evidence type="ECO:0000256" key="5">
    <source>
        <dbReference type="ARBA" id="ARBA00023136"/>
    </source>
</evidence>
<dbReference type="Pfam" id="PF04024">
    <property type="entry name" value="PspC"/>
    <property type="match status" value="1"/>
</dbReference>
<protein>
    <submittedName>
        <fullName evidence="8">Envelope stress response membrane protein PspC</fullName>
    </submittedName>
</protein>
<feature type="domain" description="Phage shock protein PspC N-terminal" evidence="7">
    <location>
        <begin position="8"/>
        <end position="61"/>
    </location>
</feature>
<dbReference type="Proteomes" id="UP001595615">
    <property type="component" value="Unassembled WGS sequence"/>
</dbReference>
<dbReference type="NCBIfam" id="TIGR02978">
    <property type="entry name" value="phageshock_pspC"/>
    <property type="match status" value="1"/>
</dbReference>
<dbReference type="PANTHER" id="PTHR33885">
    <property type="entry name" value="PHAGE SHOCK PROTEIN C"/>
    <property type="match status" value="1"/>
</dbReference>
<evidence type="ECO:0000259" key="7">
    <source>
        <dbReference type="Pfam" id="PF04024"/>
    </source>
</evidence>
<keyword evidence="3 6" id="KW-0812">Transmembrane</keyword>
<comment type="caution">
    <text evidence="8">The sequence shown here is derived from an EMBL/GenBank/DDBJ whole genome shotgun (WGS) entry which is preliminary data.</text>
</comment>
<keyword evidence="4 6" id="KW-1133">Transmembrane helix</keyword>
<dbReference type="InterPro" id="IPR014320">
    <property type="entry name" value="Phageshock_PspC"/>
</dbReference>